<evidence type="ECO:0000256" key="2">
    <source>
        <dbReference type="SAM" id="Phobius"/>
    </source>
</evidence>
<keyword evidence="1" id="KW-0175">Coiled coil</keyword>
<keyword evidence="2" id="KW-0472">Membrane</keyword>
<keyword evidence="3" id="KW-0732">Signal</keyword>
<evidence type="ECO:0000256" key="1">
    <source>
        <dbReference type="SAM" id="Coils"/>
    </source>
</evidence>
<feature type="transmembrane region" description="Helical" evidence="2">
    <location>
        <begin position="521"/>
        <end position="541"/>
    </location>
</feature>
<feature type="chain" id="PRO_5043575868" description="Envelope protein" evidence="3">
    <location>
        <begin position="19"/>
        <end position="575"/>
    </location>
</feature>
<feature type="coiled-coil region" evidence="1">
    <location>
        <begin position="144"/>
        <end position="171"/>
    </location>
</feature>
<keyword evidence="5" id="KW-1185">Reference proteome</keyword>
<dbReference type="AlphaFoldDB" id="A0AAW1EEF0"/>
<dbReference type="Proteomes" id="UP001488805">
    <property type="component" value="Unassembled WGS sequence"/>
</dbReference>
<name>A0AAW1EEF0_ZOAVI</name>
<evidence type="ECO:0000313" key="5">
    <source>
        <dbReference type="Proteomes" id="UP001488805"/>
    </source>
</evidence>
<gene>
    <name evidence="4" type="ORF">VZT92_020495</name>
</gene>
<evidence type="ECO:0008006" key="6">
    <source>
        <dbReference type="Google" id="ProtNLM"/>
    </source>
</evidence>
<evidence type="ECO:0000256" key="3">
    <source>
        <dbReference type="SAM" id="SignalP"/>
    </source>
</evidence>
<organism evidence="4 5">
    <name type="scientific">Zoarces viviparus</name>
    <name type="common">Viviparous eelpout</name>
    <name type="synonym">Blennius viviparus</name>
    <dbReference type="NCBI Taxonomy" id="48416"/>
    <lineage>
        <taxon>Eukaryota</taxon>
        <taxon>Metazoa</taxon>
        <taxon>Chordata</taxon>
        <taxon>Craniata</taxon>
        <taxon>Vertebrata</taxon>
        <taxon>Euteleostomi</taxon>
        <taxon>Actinopterygii</taxon>
        <taxon>Neopterygii</taxon>
        <taxon>Teleostei</taxon>
        <taxon>Neoteleostei</taxon>
        <taxon>Acanthomorphata</taxon>
        <taxon>Eupercaria</taxon>
        <taxon>Perciformes</taxon>
        <taxon>Cottioidei</taxon>
        <taxon>Zoarcales</taxon>
        <taxon>Zoarcidae</taxon>
        <taxon>Zoarcinae</taxon>
        <taxon>Zoarces</taxon>
    </lineage>
</organism>
<feature type="signal peptide" evidence="3">
    <location>
        <begin position="1"/>
        <end position="18"/>
    </location>
</feature>
<keyword evidence="2" id="KW-1133">Transmembrane helix</keyword>
<dbReference type="EMBL" id="JBCEZU010000329">
    <property type="protein sequence ID" value="KAK9520622.1"/>
    <property type="molecule type" value="Genomic_DNA"/>
</dbReference>
<evidence type="ECO:0000313" key="4">
    <source>
        <dbReference type="EMBL" id="KAK9520622.1"/>
    </source>
</evidence>
<proteinExistence type="predicted"/>
<reference evidence="4 5" key="1">
    <citation type="journal article" date="2024" name="Genome Biol. Evol.">
        <title>Chromosome-level genome assembly of the viviparous eelpout Zoarces viviparus.</title>
        <authorList>
            <person name="Fuhrmann N."/>
            <person name="Brasseur M.V."/>
            <person name="Bakowski C.E."/>
            <person name="Podsiadlowski L."/>
            <person name="Prost S."/>
            <person name="Krehenwinkel H."/>
            <person name="Mayer C."/>
        </authorList>
    </citation>
    <scope>NUCLEOTIDE SEQUENCE [LARGE SCALE GENOMIC DNA]</scope>
    <source>
        <strain evidence="4">NO-MEL_2022_Ind0_liver</strain>
    </source>
</reference>
<protein>
    <recommendedName>
        <fullName evidence="6">Envelope protein</fullName>
    </recommendedName>
</protein>
<keyword evidence="2" id="KW-0812">Transmembrane</keyword>
<accession>A0AAW1EEF0</accession>
<sequence length="575" mass="63862">MGLPWILGILCGLQITLALEMVEPGPPTGIVLQGTPGLLITRCGLYTQRVYVRLDPWDVYRKHIRLPPRLTEGRLSGVQAHDTIDRAKQTTAHILDQLQKFLVTEEDLSGKNRPKRFLGGLLVAASAIGSLFSIGLSAANSISLSALQRHMGELDNEMPEIQQRLQLQQEQLQGLGKTFQGTIVTVNLHSALINNTLHALATLSEVVKEDITYVRVVRDLMQDLIREISSSVNSLTSGKIPAYLVPLGLVDKILKSATTTVVQPSQVHLAYSLGSAIPISVDPKSLEIGFILNLPIIERQNVYRMKSVLNVGFWTGDTHVHLATPPILAYHDDDLSLYLIPNLNMCTKTKDIHWVCPSNPFVRDVTGYLCGLRSESPEQKCRGSLSVKDEITETRVERAGNKWLVSTPATEVLISYDRHDTATRLTLPNQTFLLTVPQGATVHINDIVLHHLNPDTHDVDIEIMDAFKGHNLTINDNIQQQLLTEGTKLVQFSLKPTGLTTTLFSHLSRFTPYQENHISRVALVLLLSGWIITAIVAHMMYKYIQKLQTRLDSLLFVTPRFNQPATAPLTVSSPV</sequence>
<comment type="caution">
    <text evidence="4">The sequence shown here is derived from an EMBL/GenBank/DDBJ whole genome shotgun (WGS) entry which is preliminary data.</text>
</comment>